<name>A0A1R2CU32_9CILI</name>
<feature type="compositionally biased region" description="Pro residues" evidence="1">
    <location>
        <begin position="62"/>
        <end position="74"/>
    </location>
</feature>
<feature type="region of interest" description="Disordered" evidence="1">
    <location>
        <begin position="48"/>
        <end position="80"/>
    </location>
</feature>
<organism evidence="2 3">
    <name type="scientific">Stentor coeruleus</name>
    <dbReference type="NCBI Taxonomy" id="5963"/>
    <lineage>
        <taxon>Eukaryota</taxon>
        <taxon>Sar</taxon>
        <taxon>Alveolata</taxon>
        <taxon>Ciliophora</taxon>
        <taxon>Postciliodesmatophora</taxon>
        <taxon>Heterotrichea</taxon>
        <taxon>Heterotrichida</taxon>
        <taxon>Stentoridae</taxon>
        <taxon>Stentor</taxon>
    </lineage>
</organism>
<gene>
    <name evidence="2" type="ORF">SteCoe_4645</name>
</gene>
<evidence type="ECO:0000256" key="1">
    <source>
        <dbReference type="SAM" id="MobiDB-lite"/>
    </source>
</evidence>
<sequence length="123" mass="13814">MSDNRRKNSSTPKRVFIKLNVESPQSNISPTALNSRKLSTDFTTCFSEESTFSNRPQSFMSPPKPLPKGKPPLSPNITSKFESPQKSIAKSLKFRELSKSFVLTRSKFLEKVMSENLKLGVST</sequence>
<dbReference type="EMBL" id="MPUH01000059">
    <property type="protein sequence ID" value="OMJ92517.1"/>
    <property type="molecule type" value="Genomic_DNA"/>
</dbReference>
<comment type="caution">
    <text evidence="2">The sequence shown here is derived from an EMBL/GenBank/DDBJ whole genome shotgun (WGS) entry which is preliminary data.</text>
</comment>
<feature type="compositionally biased region" description="Polar residues" evidence="1">
    <location>
        <begin position="48"/>
        <end position="60"/>
    </location>
</feature>
<evidence type="ECO:0000313" key="2">
    <source>
        <dbReference type="EMBL" id="OMJ92517.1"/>
    </source>
</evidence>
<dbReference type="Proteomes" id="UP000187209">
    <property type="component" value="Unassembled WGS sequence"/>
</dbReference>
<accession>A0A1R2CU32</accession>
<keyword evidence="3" id="KW-1185">Reference proteome</keyword>
<proteinExistence type="predicted"/>
<reference evidence="2 3" key="1">
    <citation type="submission" date="2016-11" db="EMBL/GenBank/DDBJ databases">
        <title>The macronuclear genome of Stentor coeruleus: a giant cell with tiny introns.</title>
        <authorList>
            <person name="Slabodnick M."/>
            <person name="Ruby J.G."/>
            <person name="Reiff S.B."/>
            <person name="Swart E.C."/>
            <person name="Gosai S."/>
            <person name="Prabakaran S."/>
            <person name="Witkowska E."/>
            <person name="Larue G.E."/>
            <person name="Fisher S."/>
            <person name="Freeman R.M."/>
            <person name="Gunawardena J."/>
            <person name="Chu W."/>
            <person name="Stover N.A."/>
            <person name="Gregory B.D."/>
            <person name="Nowacki M."/>
            <person name="Derisi J."/>
            <person name="Roy S.W."/>
            <person name="Marshall W.F."/>
            <person name="Sood P."/>
        </authorList>
    </citation>
    <scope>NUCLEOTIDE SEQUENCE [LARGE SCALE GENOMIC DNA]</scope>
    <source>
        <strain evidence="2">WM001</strain>
    </source>
</reference>
<dbReference type="AlphaFoldDB" id="A0A1R2CU32"/>
<evidence type="ECO:0000313" key="3">
    <source>
        <dbReference type="Proteomes" id="UP000187209"/>
    </source>
</evidence>
<protein>
    <submittedName>
        <fullName evidence="2">Uncharacterized protein</fullName>
    </submittedName>
</protein>